<organism evidence="3 4">
    <name type="scientific">Dorcoceras hygrometricum</name>
    <dbReference type="NCBI Taxonomy" id="472368"/>
    <lineage>
        <taxon>Eukaryota</taxon>
        <taxon>Viridiplantae</taxon>
        <taxon>Streptophyta</taxon>
        <taxon>Embryophyta</taxon>
        <taxon>Tracheophyta</taxon>
        <taxon>Spermatophyta</taxon>
        <taxon>Magnoliopsida</taxon>
        <taxon>eudicotyledons</taxon>
        <taxon>Gunneridae</taxon>
        <taxon>Pentapetalae</taxon>
        <taxon>asterids</taxon>
        <taxon>lamiids</taxon>
        <taxon>Lamiales</taxon>
        <taxon>Gesneriaceae</taxon>
        <taxon>Didymocarpoideae</taxon>
        <taxon>Trichosporeae</taxon>
        <taxon>Loxocarpinae</taxon>
        <taxon>Dorcoceras</taxon>
    </lineage>
</organism>
<protein>
    <submittedName>
        <fullName evidence="3">Uncharacterized protein</fullName>
    </submittedName>
</protein>
<keyword evidence="2" id="KW-0812">Transmembrane</keyword>
<dbReference type="Pfam" id="PF06884">
    <property type="entry name" value="DUF1264"/>
    <property type="match status" value="2"/>
</dbReference>
<name>A0A2Z7A264_9LAMI</name>
<sequence length="152" mass="17410">MATTKGTEQACEHGGQIPPGKPMGVEQHMLDKGAQMMQSLKPIKGMNQHVCTFAMYSHDVTRQIETHHYATRINQDFLHHVIGSINCFLGQPYCIIGCVFSLILILFDRFRGFVYAGVEYIVSDKIFETLSPDEQKLWHSHAYEVTRRCRYS</sequence>
<dbReference type="AlphaFoldDB" id="A0A2Z7A264"/>
<dbReference type="OrthoDB" id="1901244at2759"/>
<dbReference type="EMBL" id="KV064968">
    <property type="protein sequence ID" value="KZV06716.1"/>
    <property type="molecule type" value="Genomic_DNA"/>
</dbReference>
<comment type="similarity">
    <text evidence="1">Belongs to the OBAP family.</text>
</comment>
<accession>A0A2Z7A264</accession>
<keyword evidence="2" id="KW-1133">Transmembrane helix</keyword>
<evidence type="ECO:0000313" key="3">
    <source>
        <dbReference type="EMBL" id="KZV06716.1"/>
    </source>
</evidence>
<reference evidence="3 4" key="1">
    <citation type="journal article" date="2015" name="Proc. Natl. Acad. Sci. U.S.A.">
        <title>The resurrection genome of Boea hygrometrica: A blueprint for survival of dehydration.</title>
        <authorList>
            <person name="Xiao L."/>
            <person name="Yang G."/>
            <person name="Zhang L."/>
            <person name="Yang X."/>
            <person name="Zhao S."/>
            <person name="Ji Z."/>
            <person name="Zhou Q."/>
            <person name="Hu M."/>
            <person name="Wang Y."/>
            <person name="Chen M."/>
            <person name="Xu Y."/>
            <person name="Jin H."/>
            <person name="Xiao X."/>
            <person name="Hu G."/>
            <person name="Bao F."/>
            <person name="Hu Y."/>
            <person name="Wan P."/>
            <person name="Li L."/>
            <person name="Deng X."/>
            <person name="Kuang T."/>
            <person name="Xiang C."/>
            <person name="Zhu J.K."/>
            <person name="Oliver M.J."/>
            <person name="He Y."/>
        </authorList>
    </citation>
    <scope>NUCLEOTIDE SEQUENCE [LARGE SCALE GENOMIC DNA]</scope>
    <source>
        <strain evidence="4">cv. XS01</strain>
    </source>
</reference>
<evidence type="ECO:0000313" key="4">
    <source>
        <dbReference type="Proteomes" id="UP000250235"/>
    </source>
</evidence>
<dbReference type="InterPro" id="IPR010686">
    <property type="entry name" value="OBAP-like"/>
</dbReference>
<feature type="transmembrane region" description="Helical" evidence="2">
    <location>
        <begin position="88"/>
        <end position="107"/>
    </location>
</feature>
<keyword evidence="4" id="KW-1185">Reference proteome</keyword>
<dbReference type="Proteomes" id="UP000250235">
    <property type="component" value="Unassembled WGS sequence"/>
</dbReference>
<keyword evidence="2" id="KW-0472">Membrane</keyword>
<gene>
    <name evidence="3" type="ORF">F511_45804</name>
</gene>
<evidence type="ECO:0000256" key="2">
    <source>
        <dbReference type="SAM" id="Phobius"/>
    </source>
</evidence>
<evidence type="ECO:0000256" key="1">
    <source>
        <dbReference type="ARBA" id="ARBA00009740"/>
    </source>
</evidence>
<dbReference type="PANTHER" id="PTHR31360:SF1">
    <property type="entry name" value="OIL BODY-ASSOCIATED PROTEIN 2A"/>
    <property type="match status" value="1"/>
</dbReference>
<dbReference type="PANTHER" id="PTHR31360">
    <property type="match status" value="1"/>
</dbReference>
<proteinExistence type="inferred from homology"/>